<name>A0A7X0JN17_9HYPH</name>
<sequence length="35" mass="3945">MGVPRNTAFVRTFSKIIRRLSLSNTRPKSPLDEGV</sequence>
<keyword evidence="2" id="KW-1185">Reference proteome</keyword>
<dbReference type="AlphaFoldDB" id="A0A7X0JN17"/>
<comment type="caution">
    <text evidence="1">The sequence shown here is derived from an EMBL/GenBank/DDBJ whole genome shotgun (WGS) entry which is preliminary data.</text>
</comment>
<evidence type="ECO:0000313" key="2">
    <source>
        <dbReference type="Proteomes" id="UP000585437"/>
    </source>
</evidence>
<organism evidence="1 2">
    <name type="scientific">Rhizobium soli</name>
    <dbReference type="NCBI Taxonomy" id="424798"/>
    <lineage>
        <taxon>Bacteria</taxon>
        <taxon>Pseudomonadati</taxon>
        <taxon>Pseudomonadota</taxon>
        <taxon>Alphaproteobacteria</taxon>
        <taxon>Hyphomicrobiales</taxon>
        <taxon>Rhizobiaceae</taxon>
        <taxon>Rhizobium/Agrobacterium group</taxon>
        <taxon>Rhizobium</taxon>
    </lineage>
</organism>
<gene>
    <name evidence="1" type="ORF">F4695_004012</name>
</gene>
<reference evidence="1 2" key="1">
    <citation type="submission" date="2020-08" db="EMBL/GenBank/DDBJ databases">
        <title>The Agave Microbiome: Exploring the role of microbial communities in plant adaptations to desert environments.</title>
        <authorList>
            <person name="Partida-Martinez L.P."/>
        </authorList>
    </citation>
    <scope>NUCLEOTIDE SEQUENCE [LARGE SCALE GENOMIC DNA]</scope>
    <source>
        <strain evidence="1 2">AS3.12</strain>
    </source>
</reference>
<dbReference type="Proteomes" id="UP000585437">
    <property type="component" value="Unassembled WGS sequence"/>
</dbReference>
<dbReference type="EMBL" id="JACHBU010000009">
    <property type="protein sequence ID" value="MBB6510621.1"/>
    <property type="molecule type" value="Genomic_DNA"/>
</dbReference>
<accession>A0A7X0JN17</accession>
<evidence type="ECO:0000313" key="1">
    <source>
        <dbReference type="EMBL" id="MBB6510621.1"/>
    </source>
</evidence>
<proteinExistence type="predicted"/>
<protein>
    <submittedName>
        <fullName evidence="1">Uncharacterized protein</fullName>
    </submittedName>
</protein>